<gene>
    <name evidence="3" type="ORF">RND81_12G085800</name>
</gene>
<evidence type="ECO:0000256" key="1">
    <source>
        <dbReference type="SAM" id="MobiDB-lite"/>
    </source>
</evidence>
<feature type="domain" description="Aminotransferase-like plant mobile" evidence="2">
    <location>
        <begin position="214"/>
        <end position="292"/>
    </location>
</feature>
<evidence type="ECO:0000259" key="2">
    <source>
        <dbReference type="Pfam" id="PF10536"/>
    </source>
</evidence>
<sequence length="318" mass="35980">MTKKLDHTAEDTNARHSLRSAIQLRDDSRSKPKFTLLGRDIISGSKKWGSYKLKIHDVLVRFDDILKASSIYTAVYASLYTYDRNGHIMRAFFESWCPETNTLHTQAGGFPIDGEIYDEAVSQPGTLMQRDPAGNRMIPESCTCLFAAFRRLLKRPSAKGRVSAQQWIEFWFKREMTYDLPSKKRKRTGPPKSTDNSSGGLQTPSPGWIQEELNLFSRLGVDNGMRARTYTAAFLSCWLCLFVLPQNEDGAIRLGTFEVASLMAEGRTFSLAVPTLASIYRGLNELVASLNPRFSRAFFLAHYLYGWLARSRMTMLGS</sequence>
<dbReference type="PANTHER" id="PTHR36607">
    <property type="entry name" value="1,2-DIHYDROXY-3-KETO-5-METHYLTHIOPENTENE DIOXYGENASE 4"/>
    <property type="match status" value="1"/>
</dbReference>
<dbReference type="EMBL" id="JBDFQZ010000012">
    <property type="protein sequence ID" value="KAK9672225.1"/>
    <property type="molecule type" value="Genomic_DNA"/>
</dbReference>
<comment type="caution">
    <text evidence="3">The sequence shown here is derived from an EMBL/GenBank/DDBJ whole genome shotgun (WGS) entry which is preliminary data.</text>
</comment>
<dbReference type="Pfam" id="PF10536">
    <property type="entry name" value="PMD"/>
    <property type="match status" value="1"/>
</dbReference>
<reference evidence="3" key="1">
    <citation type="submission" date="2024-03" db="EMBL/GenBank/DDBJ databases">
        <title>WGS assembly of Saponaria officinalis var. Norfolk2.</title>
        <authorList>
            <person name="Jenkins J."/>
            <person name="Shu S."/>
            <person name="Grimwood J."/>
            <person name="Barry K."/>
            <person name="Goodstein D."/>
            <person name="Schmutz J."/>
            <person name="Leebens-Mack J."/>
            <person name="Osbourn A."/>
        </authorList>
    </citation>
    <scope>NUCLEOTIDE SEQUENCE [LARGE SCALE GENOMIC DNA]</scope>
    <source>
        <strain evidence="3">JIC</strain>
    </source>
</reference>
<evidence type="ECO:0000313" key="3">
    <source>
        <dbReference type="EMBL" id="KAK9672225.1"/>
    </source>
</evidence>
<evidence type="ECO:0000313" key="4">
    <source>
        <dbReference type="Proteomes" id="UP001443914"/>
    </source>
</evidence>
<dbReference type="PANTHER" id="PTHR36607:SF20">
    <property type="entry name" value="AMINOTRANSFERASE-LIKE PLANT MOBILE DOMAIN-CONTAINING PROTEIN"/>
    <property type="match status" value="1"/>
</dbReference>
<feature type="compositionally biased region" description="Polar residues" evidence="1">
    <location>
        <begin position="191"/>
        <end position="205"/>
    </location>
</feature>
<proteinExistence type="predicted"/>
<dbReference type="InterPro" id="IPR019557">
    <property type="entry name" value="AminoTfrase-like_pln_mobile"/>
</dbReference>
<accession>A0AAW1H865</accession>
<organism evidence="3 4">
    <name type="scientific">Saponaria officinalis</name>
    <name type="common">Common soapwort</name>
    <name type="synonym">Lychnis saponaria</name>
    <dbReference type="NCBI Taxonomy" id="3572"/>
    <lineage>
        <taxon>Eukaryota</taxon>
        <taxon>Viridiplantae</taxon>
        <taxon>Streptophyta</taxon>
        <taxon>Embryophyta</taxon>
        <taxon>Tracheophyta</taxon>
        <taxon>Spermatophyta</taxon>
        <taxon>Magnoliopsida</taxon>
        <taxon>eudicotyledons</taxon>
        <taxon>Gunneridae</taxon>
        <taxon>Pentapetalae</taxon>
        <taxon>Caryophyllales</taxon>
        <taxon>Caryophyllaceae</taxon>
        <taxon>Caryophylleae</taxon>
        <taxon>Saponaria</taxon>
    </lineage>
</organism>
<dbReference type="AlphaFoldDB" id="A0AAW1H865"/>
<protein>
    <recommendedName>
        <fullName evidence="2">Aminotransferase-like plant mobile domain-containing protein</fullName>
    </recommendedName>
</protein>
<feature type="region of interest" description="Disordered" evidence="1">
    <location>
        <begin position="182"/>
        <end position="206"/>
    </location>
</feature>
<name>A0AAW1H865_SAPOF</name>
<keyword evidence="4" id="KW-1185">Reference proteome</keyword>
<dbReference type="Proteomes" id="UP001443914">
    <property type="component" value="Unassembled WGS sequence"/>
</dbReference>